<dbReference type="RefSeq" id="WP_163241038.1">
    <property type="nucleotide sequence ID" value="NZ_CP082780.1"/>
</dbReference>
<dbReference type="EMBL" id="JACEIO010000009">
    <property type="protein sequence ID" value="MBA4536669.1"/>
    <property type="molecule type" value="Genomic_DNA"/>
</dbReference>
<dbReference type="InterPro" id="IPR025573">
    <property type="entry name" value="YwpF"/>
</dbReference>
<protein>
    <submittedName>
        <fullName evidence="1">YwpF-like family protein</fullName>
    </submittedName>
</protein>
<evidence type="ECO:0000313" key="2">
    <source>
        <dbReference type="EMBL" id="NEY81037.1"/>
    </source>
</evidence>
<proteinExistence type="predicted"/>
<evidence type="ECO:0000313" key="1">
    <source>
        <dbReference type="EMBL" id="MBA4536669.1"/>
    </source>
</evidence>
<dbReference type="AlphaFoldDB" id="A0A6B3VXL7"/>
<gene>
    <name evidence="2" type="ORF">G4D64_05765</name>
    <name evidence="1" type="ORF">H1Z61_05800</name>
</gene>
<sequence length="145" mass="16665">MKTFKLVSLQIVEDTALKDIELTDGLIINKEDERSTWLIEAFISKDYFDYFNQPYQNNDDLIVQAVITDPENDPAPFKVKIRSIKEINHHISVLFGGVLKKSRNEYAELVLSELLEKGLDGDDLLKAFQQKMRMKPSIAAFKNSN</sequence>
<comment type="caution">
    <text evidence="2">The sequence shown here is derived from an EMBL/GenBank/DDBJ whole genome shotgun (WGS) entry which is preliminary data.</text>
</comment>
<evidence type="ECO:0000313" key="3">
    <source>
        <dbReference type="Proteomes" id="UP000472971"/>
    </source>
</evidence>
<reference evidence="1 4" key="2">
    <citation type="submission" date="2020-07" db="EMBL/GenBank/DDBJ databases">
        <authorList>
            <person name="Feng H."/>
        </authorList>
    </citation>
    <scope>NUCLEOTIDE SEQUENCE [LARGE SCALE GENOMIC DNA]</scope>
    <source>
        <strain evidence="4">s-12</strain>
        <strain evidence="1">S-12</strain>
    </source>
</reference>
<dbReference type="EMBL" id="JAAIWN010000009">
    <property type="protein sequence ID" value="NEY81037.1"/>
    <property type="molecule type" value="Genomic_DNA"/>
</dbReference>
<name>A0A6B3VXL7_9BACI</name>
<organism evidence="2 3">
    <name type="scientific">Bacillus aquiflavi</name>
    <dbReference type="NCBI Taxonomy" id="2672567"/>
    <lineage>
        <taxon>Bacteria</taxon>
        <taxon>Bacillati</taxon>
        <taxon>Bacillota</taxon>
        <taxon>Bacilli</taxon>
        <taxon>Bacillales</taxon>
        <taxon>Bacillaceae</taxon>
        <taxon>Bacillus</taxon>
    </lineage>
</organism>
<evidence type="ECO:0000313" key="4">
    <source>
        <dbReference type="Proteomes" id="UP000570010"/>
    </source>
</evidence>
<dbReference type="Pfam" id="PF14183">
    <property type="entry name" value="YwpF"/>
    <property type="match status" value="1"/>
</dbReference>
<dbReference type="Proteomes" id="UP000472971">
    <property type="component" value="Unassembled WGS sequence"/>
</dbReference>
<keyword evidence="3" id="KW-1185">Reference proteome</keyword>
<dbReference type="Proteomes" id="UP000570010">
    <property type="component" value="Unassembled WGS sequence"/>
</dbReference>
<accession>A0A6B3VXL7</accession>
<reference evidence="2 3" key="1">
    <citation type="submission" date="2020-02" db="EMBL/GenBank/DDBJ databases">
        <title>Bacillus aquiflavi sp. nov., isolated from yellow water of strong flavor Chinese baijiu in Yibin region of China.</title>
        <authorList>
            <person name="Xie J."/>
        </authorList>
    </citation>
    <scope>NUCLEOTIDE SEQUENCE [LARGE SCALE GENOMIC DNA]</scope>
    <source>
        <strain evidence="2 3">3H-10</strain>
    </source>
</reference>